<gene>
    <name evidence="2" type="ORF">DPMN_057059</name>
</gene>
<comment type="caution">
    <text evidence="2">The sequence shown here is derived from an EMBL/GenBank/DDBJ whole genome shotgun (WGS) entry which is preliminary data.</text>
</comment>
<reference evidence="2" key="1">
    <citation type="journal article" date="2019" name="bioRxiv">
        <title>The Genome of the Zebra Mussel, Dreissena polymorpha: A Resource for Invasive Species Research.</title>
        <authorList>
            <person name="McCartney M.A."/>
            <person name="Auch B."/>
            <person name="Kono T."/>
            <person name="Mallez S."/>
            <person name="Zhang Y."/>
            <person name="Obille A."/>
            <person name="Becker A."/>
            <person name="Abrahante J.E."/>
            <person name="Garbe J."/>
            <person name="Badalamenti J.P."/>
            <person name="Herman A."/>
            <person name="Mangelson H."/>
            <person name="Liachko I."/>
            <person name="Sullivan S."/>
            <person name="Sone E.D."/>
            <person name="Koren S."/>
            <person name="Silverstein K.A.T."/>
            <person name="Beckman K.B."/>
            <person name="Gohl D.M."/>
        </authorList>
    </citation>
    <scope>NUCLEOTIDE SEQUENCE</scope>
    <source>
        <strain evidence="2">Duluth1</strain>
        <tissue evidence="2">Whole animal</tissue>
    </source>
</reference>
<feature type="region of interest" description="Disordered" evidence="1">
    <location>
        <begin position="1"/>
        <end position="24"/>
    </location>
</feature>
<accession>A0A9D4CUL0</accession>
<evidence type="ECO:0000256" key="1">
    <source>
        <dbReference type="SAM" id="MobiDB-lite"/>
    </source>
</evidence>
<dbReference type="AlphaFoldDB" id="A0A9D4CUL0"/>
<proteinExistence type="predicted"/>
<feature type="compositionally biased region" description="Basic and acidic residues" evidence="1">
    <location>
        <begin position="1"/>
        <end position="12"/>
    </location>
</feature>
<dbReference type="Proteomes" id="UP000828390">
    <property type="component" value="Unassembled WGS sequence"/>
</dbReference>
<sequence length="111" mass="12958">MSTWTSREKTHSVDGGITTKKQPRYNDSLFSPLNVATRTCARTSRVLNVVAYLKSRKIMTIRQLAGWEENTMVTLVRMNTMLQDREEKNLAWIKTSWTGWDMRIYLRVSSL</sequence>
<organism evidence="2 3">
    <name type="scientific">Dreissena polymorpha</name>
    <name type="common">Zebra mussel</name>
    <name type="synonym">Mytilus polymorpha</name>
    <dbReference type="NCBI Taxonomy" id="45954"/>
    <lineage>
        <taxon>Eukaryota</taxon>
        <taxon>Metazoa</taxon>
        <taxon>Spiralia</taxon>
        <taxon>Lophotrochozoa</taxon>
        <taxon>Mollusca</taxon>
        <taxon>Bivalvia</taxon>
        <taxon>Autobranchia</taxon>
        <taxon>Heteroconchia</taxon>
        <taxon>Euheterodonta</taxon>
        <taxon>Imparidentia</taxon>
        <taxon>Neoheterodontei</taxon>
        <taxon>Myida</taxon>
        <taxon>Dreissenoidea</taxon>
        <taxon>Dreissenidae</taxon>
        <taxon>Dreissena</taxon>
    </lineage>
</organism>
<evidence type="ECO:0000313" key="3">
    <source>
        <dbReference type="Proteomes" id="UP000828390"/>
    </source>
</evidence>
<keyword evidence="3" id="KW-1185">Reference proteome</keyword>
<reference evidence="2" key="2">
    <citation type="submission" date="2020-11" db="EMBL/GenBank/DDBJ databases">
        <authorList>
            <person name="McCartney M.A."/>
            <person name="Auch B."/>
            <person name="Kono T."/>
            <person name="Mallez S."/>
            <person name="Becker A."/>
            <person name="Gohl D.M."/>
            <person name="Silverstein K.A.T."/>
            <person name="Koren S."/>
            <person name="Bechman K.B."/>
            <person name="Herman A."/>
            <person name="Abrahante J.E."/>
            <person name="Garbe J."/>
        </authorList>
    </citation>
    <scope>NUCLEOTIDE SEQUENCE</scope>
    <source>
        <strain evidence="2">Duluth1</strain>
        <tissue evidence="2">Whole animal</tissue>
    </source>
</reference>
<evidence type="ECO:0000313" key="2">
    <source>
        <dbReference type="EMBL" id="KAH3731054.1"/>
    </source>
</evidence>
<protein>
    <submittedName>
        <fullName evidence="2">Uncharacterized protein</fullName>
    </submittedName>
</protein>
<dbReference type="EMBL" id="JAIWYP010000012">
    <property type="protein sequence ID" value="KAH3731054.1"/>
    <property type="molecule type" value="Genomic_DNA"/>
</dbReference>
<name>A0A9D4CUL0_DREPO</name>